<dbReference type="InterPro" id="IPR036388">
    <property type="entry name" value="WH-like_DNA-bd_sf"/>
</dbReference>
<keyword evidence="2" id="KW-0238">DNA-binding</keyword>
<evidence type="ECO:0000313" key="5">
    <source>
        <dbReference type="EMBL" id="KMT59210.1"/>
    </source>
</evidence>
<accession>A0A0J8G980</accession>
<feature type="domain" description="HTH marR-type" evidence="4">
    <location>
        <begin position="4"/>
        <end position="139"/>
    </location>
</feature>
<dbReference type="OrthoDB" id="9799368at2"/>
<sequence length="150" mass="17269">MDIETRLNQQIALFYFAYKSFTNSSDTLIEKHGLTRLHHRILFFIARMPGVTTGEMITILEISKQALQKPITELREKGLIHVGIGEHDKRKRALFLTSAGIRLTHELDKMQRKQLSEVFKEAGDPEGKVFTAVLKEFAKQRAGTEFIQHF</sequence>
<evidence type="ECO:0000256" key="1">
    <source>
        <dbReference type="ARBA" id="ARBA00023015"/>
    </source>
</evidence>
<dbReference type="InterPro" id="IPR000835">
    <property type="entry name" value="HTH_MarR-typ"/>
</dbReference>
<evidence type="ECO:0000256" key="3">
    <source>
        <dbReference type="ARBA" id="ARBA00023163"/>
    </source>
</evidence>
<dbReference type="SUPFAM" id="SSF46785">
    <property type="entry name" value="Winged helix' DNA-binding domain"/>
    <property type="match status" value="1"/>
</dbReference>
<protein>
    <submittedName>
        <fullName evidence="5">MarR family transcriptional regulator</fullName>
    </submittedName>
</protein>
<dbReference type="PATRIC" id="fig|1430899.3.peg.1788"/>
<dbReference type="GO" id="GO:0003677">
    <property type="term" value="F:DNA binding"/>
    <property type="evidence" value="ECO:0007669"/>
    <property type="project" value="UniProtKB-KW"/>
</dbReference>
<keyword evidence="1" id="KW-0805">Transcription regulation</keyword>
<dbReference type="InterPro" id="IPR036390">
    <property type="entry name" value="WH_DNA-bd_sf"/>
</dbReference>
<dbReference type="AlphaFoldDB" id="A0A0J8G980"/>
<evidence type="ECO:0000313" key="6">
    <source>
        <dbReference type="Proteomes" id="UP000052258"/>
    </source>
</evidence>
<evidence type="ECO:0000259" key="4">
    <source>
        <dbReference type="PROSITE" id="PS50995"/>
    </source>
</evidence>
<gene>
    <name evidence="5" type="ORF">X560_1751</name>
</gene>
<proteinExistence type="predicted"/>
<name>A0A0J8G980_9LIST</name>
<dbReference type="PANTHER" id="PTHR42756">
    <property type="entry name" value="TRANSCRIPTIONAL REGULATOR, MARR"/>
    <property type="match status" value="1"/>
</dbReference>
<dbReference type="PANTHER" id="PTHR42756:SF1">
    <property type="entry name" value="TRANSCRIPTIONAL REPRESSOR OF EMRAB OPERON"/>
    <property type="match status" value="1"/>
</dbReference>
<dbReference type="SMART" id="SM00347">
    <property type="entry name" value="HTH_MARR"/>
    <property type="match status" value="1"/>
</dbReference>
<dbReference type="Gene3D" id="1.10.10.10">
    <property type="entry name" value="Winged helix-like DNA-binding domain superfamily/Winged helix DNA-binding domain"/>
    <property type="match status" value="1"/>
</dbReference>
<comment type="caution">
    <text evidence="5">The sequence shown here is derived from an EMBL/GenBank/DDBJ whole genome shotgun (WGS) entry which is preliminary data.</text>
</comment>
<dbReference type="Proteomes" id="UP000052258">
    <property type="component" value="Unassembled WGS sequence"/>
</dbReference>
<dbReference type="PROSITE" id="PS50995">
    <property type="entry name" value="HTH_MARR_2"/>
    <property type="match status" value="1"/>
</dbReference>
<organism evidence="5 6">
    <name type="scientific">Listeria fleischmannii 1991</name>
    <dbReference type="NCBI Taxonomy" id="1430899"/>
    <lineage>
        <taxon>Bacteria</taxon>
        <taxon>Bacillati</taxon>
        <taxon>Bacillota</taxon>
        <taxon>Bacilli</taxon>
        <taxon>Bacillales</taxon>
        <taxon>Listeriaceae</taxon>
        <taxon>Listeria</taxon>
    </lineage>
</organism>
<evidence type="ECO:0000256" key="2">
    <source>
        <dbReference type="ARBA" id="ARBA00023125"/>
    </source>
</evidence>
<reference evidence="5 6" key="1">
    <citation type="journal article" date="2015" name="Genome Biol. Evol.">
        <title>Comparative Genomics of Listeria Sensu Lato: Genus-Wide Differences in Evolutionary Dynamics and the Progressive Gain of Complex, Potentially Pathogenicity-Related Traits through Lateral Gene Transfer.</title>
        <authorList>
            <person name="Chiara M."/>
            <person name="Caruso M."/>
            <person name="D'Erchia A.M."/>
            <person name="Manzari C."/>
            <person name="Fraccalvieri R."/>
            <person name="Goffredo E."/>
            <person name="Latorre L."/>
            <person name="Miccolupo A."/>
            <person name="Padalino I."/>
            <person name="Santagada G."/>
            <person name="Chiocco D."/>
            <person name="Pesole G."/>
            <person name="Horner D.S."/>
            <person name="Parisi A."/>
        </authorList>
    </citation>
    <scope>NUCLEOTIDE SEQUENCE [LARGE SCALE GENOMIC DNA]</scope>
    <source>
        <strain evidence="5 6">1991</strain>
    </source>
</reference>
<dbReference type="EMBL" id="AZHO01000021">
    <property type="protein sequence ID" value="KMT59210.1"/>
    <property type="molecule type" value="Genomic_DNA"/>
</dbReference>
<keyword evidence="3" id="KW-0804">Transcription</keyword>
<keyword evidence="6" id="KW-1185">Reference proteome</keyword>
<dbReference type="GO" id="GO:0003700">
    <property type="term" value="F:DNA-binding transcription factor activity"/>
    <property type="evidence" value="ECO:0007669"/>
    <property type="project" value="InterPro"/>
</dbReference>
<dbReference type="Pfam" id="PF12802">
    <property type="entry name" value="MarR_2"/>
    <property type="match status" value="1"/>
</dbReference>
<dbReference type="RefSeq" id="WP_007475881.1">
    <property type="nucleotide sequence ID" value="NZ_KQ130616.1"/>
</dbReference>